<feature type="transmembrane region" description="Helical" evidence="6">
    <location>
        <begin position="162"/>
        <end position="183"/>
    </location>
</feature>
<keyword evidence="4 6" id="KW-1133">Transmembrane helix</keyword>
<keyword evidence="2" id="KW-1003">Cell membrane</keyword>
<dbReference type="PANTHER" id="PTHR30213">
    <property type="entry name" value="INNER MEMBRANE PROTEIN YHJD"/>
    <property type="match status" value="1"/>
</dbReference>
<organism evidence="7">
    <name type="scientific">Uncultured Desulfatiglans sp</name>
    <dbReference type="NCBI Taxonomy" id="1748965"/>
    <lineage>
        <taxon>Bacteria</taxon>
        <taxon>Pseudomonadati</taxon>
        <taxon>Thermodesulfobacteriota</taxon>
        <taxon>Desulfobacteria</taxon>
        <taxon>Desulfatiglandales</taxon>
        <taxon>Desulfatiglandaceae</taxon>
        <taxon>Desulfatiglans</taxon>
        <taxon>environmental samples</taxon>
    </lineage>
</organism>
<feature type="transmembrane region" description="Helical" evidence="6">
    <location>
        <begin position="234"/>
        <end position="256"/>
    </location>
</feature>
<evidence type="ECO:0000256" key="5">
    <source>
        <dbReference type="ARBA" id="ARBA00023136"/>
    </source>
</evidence>
<keyword evidence="3 6" id="KW-0812">Transmembrane</keyword>
<comment type="subcellular location">
    <subcellularLocation>
        <location evidence="1">Cell membrane</location>
        <topology evidence="1">Multi-pass membrane protein</topology>
    </subcellularLocation>
</comment>
<dbReference type="AlphaFoldDB" id="A0A653AHV6"/>
<gene>
    <name evidence="7" type="ORF">TRIP_B50445</name>
</gene>
<dbReference type="Pfam" id="PF03631">
    <property type="entry name" value="Virul_fac_BrkB"/>
    <property type="match status" value="1"/>
</dbReference>
<evidence type="ECO:0000256" key="2">
    <source>
        <dbReference type="ARBA" id="ARBA00022475"/>
    </source>
</evidence>
<dbReference type="GO" id="GO:0005886">
    <property type="term" value="C:plasma membrane"/>
    <property type="evidence" value="ECO:0007669"/>
    <property type="project" value="UniProtKB-SubCell"/>
</dbReference>
<feature type="transmembrane region" description="Helical" evidence="6">
    <location>
        <begin position="58"/>
        <end position="77"/>
    </location>
</feature>
<accession>A0A653AHV6</accession>
<protein>
    <submittedName>
        <fullName evidence="7">Putative ribonuclease BN</fullName>
    </submittedName>
</protein>
<sequence>MRAFPFLKTIQYYRDHLWRIREAELPRTRALLLRLLRMVVLSADGFLKDGCQLRASALTFYSLLSIVPILAVVFGIAKGFGFEAALRSQLMQYLEGQEDVLERAISFSHALIETTQGGLIAGIGLIFLFWAIIKMISNIEAAFNTIWSLPSGRSFGRKVSDYLSLMLICPLLFVIASALTVFIESQIRILAEHITLLGPVNPFIFKTLRLLPFVVIWFLFTFLYAFLPNTRVKTVSAAVGGFLGAAFYQIFQWIYITFQINVAKYNAIYGSFAALPLFLFWLQISWILVLLGAEIAYAHQHVKNSEFGPDCRRMPIAFRKLLALAIMHTLVKHFPTHDKRWNMERIALKLETPMRCVQEVLGDLLEADLITERVGDRKSAPTYMPARDPAILTVSYVLNRLEDNGARDLPVSESPDTLRIQSILKSFRDLVQKSDADVLLKQL</sequence>
<dbReference type="InterPro" id="IPR017039">
    <property type="entry name" value="Virul_fac_BrkB"/>
</dbReference>
<evidence type="ECO:0000256" key="6">
    <source>
        <dbReference type="SAM" id="Phobius"/>
    </source>
</evidence>
<dbReference type="NCBIfam" id="TIGR00765">
    <property type="entry name" value="yihY_not_rbn"/>
    <property type="match status" value="1"/>
</dbReference>
<evidence type="ECO:0000313" key="7">
    <source>
        <dbReference type="EMBL" id="VBB47650.1"/>
    </source>
</evidence>
<name>A0A653AHV6_UNCDX</name>
<dbReference type="PANTHER" id="PTHR30213:SF0">
    <property type="entry name" value="UPF0761 MEMBRANE PROTEIN YIHY"/>
    <property type="match status" value="1"/>
</dbReference>
<evidence type="ECO:0000256" key="3">
    <source>
        <dbReference type="ARBA" id="ARBA00022692"/>
    </source>
</evidence>
<keyword evidence="5 6" id="KW-0472">Membrane</keyword>
<evidence type="ECO:0000256" key="1">
    <source>
        <dbReference type="ARBA" id="ARBA00004651"/>
    </source>
</evidence>
<feature type="transmembrane region" description="Helical" evidence="6">
    <location>
        <begin position="116"/>
        <end position="133"/>
    </location>
</feature>
<dbReference type="EMBL" id="UPXX01000032">
    <property type="protein sequence ID" value="VBB47650.1"/>
    <property type="molecule type" value="Genomic_DNA"/>
</dbReference>
<reference evidence="7" key="1">
    <citation type="submission" date="2018-07" db="EMBL/GenBank/DDBJ databases">
        <authorList>
            <consortium name="Genoscope - CEA"/>
            <person name="William W."/>
        </authorList>
    </citation>
    <scope>NUCLEOTIDE SEQUENCE</scope>
    <source>
        <strain evidence="7">IK1</strain>
    </source>
</reference>
<feature type="transmembrane region" description="Helical" evidence="6">
    <location>
        <begin position="203"/>
        <end position="227"/>
    </location>
</feature>
<feature type="transmembrane region" description="Helical" evidence="6">
    <location>
        <begin position="268"/>
        <end position="293"/>
    </location>
</feature>
<evidence type="ECO:0000256" key="4">
    <source>
        <dbReference type="ARBA" id="ARBA00022989"/>
    </source>
</evidence>
<proteinExistence type="predicted"/>